<proteinExistence type="predicted"/>
<reference evidence="1 2" key="1">
    <citation type="submission" date="2024-01" db="EMBL/GenBank/DDBJ databases">
        <title>The genome of the rayed Mediterranean limpet Patella caerulea (Linnaeus, 1758).</title>
        <authorList>
            <person name="Anh-Thu Weber A."/>
            <person name="Halstead-Nussloch G."/>
        </authorList>
    </citation>
    <scope>NUCLEOTIDE SEQUENCE [LARGE SCALE GENOMIC DNA]</scope>
    <source>
        <strain evidence="1">AATW-2023a</strain>
        <tissue evidence="1">Whole specimen</tissue>
    </source>
</reference>
<accession>A0AAN8JVD1</accession>
<dbReference type="EMBL" id="JAZGQO010000007">
    <property type="protein sequence ID" value="KAK6182465.1"/>
    <property type="molecule type" value="Genomic_DNA"/>
</dbReference>
<evidence type="ECO:0000313" key="2">
    <source>
        <dbReference type="Proteomes" id="UP001347796"/>
    </source>
</evidence>
<organism evidence="1 2">
    <name type="scientific">Patella caerulea</name>
    <name type="common">Rayed Mediterranean limpet</name>
    <dbReference type="NCBI Taxonomy" id="87958"/>
    <lineage>
        <taxon>Eukaryota</taxon>
        <taxon>Metazoa</taxon>
        <taxon>Spiralia</taxon>
        <taxon>Lophotrochozoa</taxon>
        <taxon>Mollusca</taxon>
        <taxon>Gastropoda</taxon>
        <taxon>Patellogastropoda</taxon>
        <taxon>Patelloidea</taxon>
        <taxon>Patellidae</taxon>
        <taxon>Patella</taxon>
    </lineage>
</organism>
<gene>
    <name evidence="1" type="ORF">SNE40_010150</name>
</gene>
<comment type="caution">
    <text evidence="1">The sequence shown here is derived from an EMBL/GenBank/DDBJ whole genome shotgun (WGS) entry which is preliminary data.</text>
</comment>
<dbReference type="AlphaFoldDB" id="A0AAN8JVD1"/>
<name>A0AAN8JVD1_PATCE</name>
<keyword evidence="2" id="KW-1185">Reference proteome</keyword>
<dbReference type="Proteomes" id="UP001347796">
    <property type="component" value="Unassembled WGS sequence"/>
</dbReference>
<sequence>MNNDCKLLVESSKNEMIERASRKIEHKRDDYKELMELCVAYLNQQCNNIKFKRPGACDKARWMSKLIYALKAALLETSIGIVPKGTITTSAKVLKLRELVKFVVLVYCPWWFKCTVAVDAPWNTLQLYQNMKYEKVNAAISASAIALNRHLWYLVGEMIPLSLFSNALTINDKALISKKLKSVKPKFSC</sequence>
<protein>
    <submittedName>
        <fullName evidence="1">Uncharacterized protein</fullName>
    </submittedName>
</protein>
<evidence type="ECO:0000313" key="1">
    <source>
        <dbReference type="EMBL" id="KAK6182465.1"/>
    </source>
</evidence>